<evidence type="ECO:0000313" key="3">
    <source>
        <dbReference type="Proteomes" id="UP000630952"/>
    </source>
</evidence>
<accession>A0ABR9YG17</accession>
<proteinExistence type="predicted"/>
<dbReference type="Gene3D" id="3.40.50.2000">
    <property type="entry name" value="Glycogen Phosphorylase B"/>
    <property type="match status" value="1"/>
</dbReference>
<dbReference type="RefSeq" id="WP_194255931.1">
    <property type="nucleotide sequence ID" value="NZ_JABCQO010000011.1"/>
</dbReference>
<reference evidence="2" key="1">
    <citation type="submission" date="2020-04" db="EMBL/GenBank/DDBJ databases">
        <authorList>
            <person name="Sombolestani A."/>
        </authorList>
    </citation>
    <scope>NUCLEOTIDE SEQUENCE</scope>
    <source>
        <strain evidence="2">LMG 27748</strain>
    </source>
</reference>
<comment type="caution">
    <text evidence="2">The sequence shown here is derived from an EMBL/GenBank/DDBJ whole genome shotgun (WGS) entry which is preliminary data.</text>
</comment>
<gene>
    <name evidence="2" type="ORF">HKD21_12255</name>
</gene>
<organism evidence="2 3">
    <name type="scientific">Gluconobacter cerevisiae</name>
    <dbReference type="NCBI Taxonomy" id="1379734"/>
    <lineage>
        <taxon>Bacteria</taxon>
        <taxon>Pseudomonadati</taxon>
        <taxon>Pseudomonadota</taxon>
        <taxon>Alphaproteobacteria</taxon>
        <taxon>Acetobacterales</taxon>
        <taxon>Acetobacteraceae</taxon>
        <taxon>Gluconobacter</taxon>
    </lineage>
</organism>
<dbReference type="Pfam" id="PF00535">
    <property type="entry name" value="Glycos_transf_2"/>
    <property type="match status" value="1"/>
</dbReference>
<dbReference type="Pfam" id="PF13692">
    <property type="entry name" value="Glyco_trans_1_4"/>
    <property type="match status" value="1"/>
</dbReference>
<protein>
    <submittedName>
        <fullName evidence="2">Glycosyltransferase</fullName>
    </submittedName>
</protein>
<reference evidence="2" key="2">
    <citation type="submission" date="2020-11" db="EMBL/GenBank/DDBJ databases">
        <title>Description of novel Gluconobacter species.</title>
        <authorList>
            <person name="Cleenwerck I."/>
            <person name="Cnockaert M."/>
            <person name="Borremans W."/>
            <person name="Wieme A.D."/>
            <person name="De Vuyst L."/>
            <person name="Vandamme P."/>
        </authorList>
    </citation>
    <scope>NUCLEOTIDE SEQUENCE</scope>
    <source>
        <strain evidence="2">LMG 27748</strain>
    </source>
</reference>
<dbReference type="EMBL" id="JABCQO010000011">
    <property type="protein sequence ID" value="MBF0877613.1"/>
    <property type="molecule type" value="Genomic_DNA"/>
</dbReference>
<dbReference type="Proteomes" id="UP000630952">
    <property type="component" value="Unassembled WGS sequence"/>
</dbReference>
<dbReference type="PANTHER" id="PTHR43179">
    <property type="entry name" value="RHAMNOSYLTRANSFERASE WBBL"/>
    <property type="match status" value="1"/>
</dbReference>
<dbReference type="PANTHER" id="PTHR43179:SF7">
    <property type="entry name" value="RHAMNOSYLTRANSFERASE WBBL"/>
    <property type="match status" value="1"/>
</dbReference>
<feature type="domain" description="Glycosyltransferase 2-like" evidence="1">
    <location>
        <begin position="367"/>
        <end position="479"/>
    </location>
</feature>
<dbReference type="InterPro" id="IPR001173">
    <property type="entry name" value="Glyco_trans_2-like"/>
</dbReference>
<evidence type="ECO:0000313" key="2">
    <source>
        <dbReference type="EMBL" id="MBF0877613.1"/>
    </source>
</evidence>
<sequence length="1031" mass="116037">MSTKDHILESPAFAGDRPPLWAAFDAEWYRTRYGQRLRQEAREEENASELDLSDEGLERHWKTRGARAGLSPNRFFDEEWYLRQNPDVREGIRLGIFDSGFLHYCESGFRSRSPHWLFSEENYFSCNPDLSPHVLTAQGFCNGYDHYLAIGDQEHRKSHAFFDPEVFRAASMAERQHYDFSMGDFFQFIRFSSAGRRRSSWYFDPKWYLDRYPDVIEDLKNNRYQSPLHHYLTNGNPTAYDPNPWFSEAFYVAQYPDVGAVVEQGRFRNGYEHFIRFGISEKRQPQADVDLADFLRQSGMQRMLRQPNIPDPFALWIQSQGSPVQDKTVEASEEQCQLLDLQRAQTLIPSLVRAPLNFQPVTAPDMTVILPVSNQFQETLSTLAALHANNDRSLQVILIDAGSTDETSEIERFVRGIHIIRPPYRTTHAEQLGLGLELGRAEIVLLLSAGTQPFPGSLKIALEAFADPQIWAVGGQSLGLNGKVREAGSIVWRNASFTPFGSGMRANEPEIAFRRWVDGFTGGLLFCRRSALREHNRLTLECIGPEAEMLAICLSLRQAGGKILYDPDVIDRSASEPAIAPDLRARNEAWLKRRFSGLLSRQMLPGSSIMRARSTVGTSGILFLCQQLPHTILGTTYLRHRDMMIGLSQLGYQVTVFPLDGTLHDCVATALDFPPDIELMDDCDLSELPGFLKDRAECFDTVWIGGTQTLQQVALILQHHSQSLPKLGMVVDMHASPARESHLRRRVGAVNNHELFLDDLELDTDQTWLTQALVVGNEEEKADLETLGLTNIRIIGSPPIPSTLSPSFEERSGILLALPVHASGDAVHDGLHFFIHDVLSKLDRDLPPEATVLLAGYRSDLIDLSAYTRYRRLEAFTESSDLVTLYRSRRILVEPARVLTSAPREILDAAAAGLPAVLSETVCHTLGLEDGKTCLSGGFCDPEKFAQAVIRLYTDRDLWNTISRQAQARMEEDAIHSTFYDDLKDVLSVAAGDTPLTASTVTLRPHKNHEPQTAFAPAPIRLQPRRLTTTS</sequence>
<dbReference type="InterPro" id="IPR029044">
    <property type="entry name" value="Nucleotide-diphossugar_trans"/>
</dbReference>
<name>A0ABR9YG17_9PROT</name>
<dbReference type="CDD" id="cd00761">
    <property type="entry name" value="Glyco_tranf_GTA_type"/>
    <property type="match status" value="1"/>
</dbReference>
<keyword evidence="3" id="KW-1185">Reference proteome</keyword>
<evidence type="ECO:0000259" key="1">
    <source>
        <dbReference type="Pfam" id="PF00535"/>
    </source>
</evidence>
<dbReference type="SUPFAM" id="SSF53756">
    <property type="entry name" value="UDP-Glycosyltransferase/glycogen phosphorylase"/>
    <property type="match status" value="1"/>
</dbReference>
<dbReference type="SUPFAM" id="SSF53448">
    <property type="entry name" value="Nucleotide-diphospho-sugar transferases"/>
    <property type="match status" value="1"/>
</dbReference>
<dbReference type="Gene3D" id="3.90.550.10">
    <property type="entry name" value="Spore Coat Polysaccharide Biosynthesis Protein SpsA, Chain A"/>
    <property type="match status" value="1"/>
</dbReference>